<dbReference type="Gene3D" id="3.80.10.10">
    <property type="entry name" value="Ribonuclease Inhibitor"/>
    <property type="match status" value="1"/>
</dbReference>
<dbReference type="InterPro" id="IPR032675">
    <property type="entry name" value="LRR_dom_sf"/>
</dbReference>
<feature type="domain" description="Disease resistance protein winged helix" evidence="7">
    <location>
        <begin position="425"/>
        <end position="498"/>
    </location>
</feature>
<dbReference type="Pfam" id="PF23598">
    <property type="entry name" value="LRR_14"/>
    <property type="match status" value="1"/>
</dbReference>
<feature type="domain" description="NB-ARC" evidence="5">
    <location>
        <begin position="188"/>
        <end position="333"/>
    </location>
</feature>
<dbReference type="PANTHER" id="PTHR23155">
    <property type="entry name" value="DISEASE RESISTANCE PROTEIN RP"/>
    <property type="match status" value="1"/>
</dbReference>
<dbReference type="Pfam" id="PF23559">
    <property type="entry name" value="WHD_DRP"/>
    <property type="match status" value="1"/>
</dbReference>
<feature type="domain" description="Disease resistance N-terminal" evidence="6">
    <location>
        <begin position="13"/>
        <end position="88"/>
    </location>
</feature>
<evidence type="ECO:0000313" key="10">
    <source>
        <dbReference type="RefSeq" id="XP_060671320.1"/>
    </source>
</evidence>
<dbReference type="GeneID" id="125423178"/>
<dbReference type="RefSeq" id="XP_060671320.1">
    <property type="nucleotide sequence ID" value="XM_060815337.1"/>
</dbReference>
<dbReference type="SUPFAM" id="SSF52058">
    <property type="entry name" value="L domain-like"/>
    <property type="match status" value="1"/>
</dbReference>
<evidence type="ECO:0000259" key="6">
    <source>
        <dbReference type="Pfam" id="PF18052"/>
    </source>
</evidence>
<dbReference type="PRINTS" id="PR00364">
    <property type="entry name" value="DISEASERSIST"/>
</dbReference>
<feature type="region of interest" description="Disordered" evidence="4">
    <location>
        <begin position="157"/>
        <end position="182"/>
    </location>
</feature>
<reference evidence="10" key="1">
    <citation type="submission" date="2025-08" db="UniProtKB">
        <authorList>
            <consortium name="RefSeq"/>
        </authorList>
    </citation>
    <scope>IDENTIFICATION</scope>
    <source>
        <tissue evidence="10">Seedling</tissue>
    </source>
</reference>
<evidence type="ECO:0000313" key="9">
    <source>
        <dbReference type="Proteomes" id="UP001652623"/>
    </source>
</evidence>
<evidence type="ECO:0000256" key="4">
    <source>
        <dbReference type="SAM" id="MobiDB-lite"/>
    </source>
</evidence>
<evidence type="ECO:0000256" key="3">
    <source>
        <dbReference type="ARBA" id="ARBA00022821"/>
    </source>
</evidence>
<evidence type="ECO:0000256" key="1">
    <source>
        <dbReference type="ARBA" id="ARBA00022737"/>
    </source>
</evidence>
<evidence type="ECO:0000259" key="8">
    <source>
        <dbReference type="Pfam" id="PF23598"/>
    </source>
</evidence>
<evidence type="ECO:0000259" key="5">
    <source>
        <dbReference type="Pfam" id="PF00931"/>
    </source>
</evidence>
<dbReference type="InterPro" id="IPR038005">
    <property type="entry name" value="RX-like_CC"/>
</dbReference>
<dbReference type="InterPro" id="IPR002182">
    <property type="entry name" value="NB-ARC"/>
</dbReference>
<dbReference type="InterPro" id="IPR055414">
    <property type="entry name" value="LRR_R13L4/SHOC2-like"/>
</dbReference>
<name>A0ABM4A3K2_ZIZJJ</name>
<dbReference type="InterPro" id="IPR027417">
    <property type="entry name" value="P-loop_NTPase"/>
</dbReference>
<organism evidence="9 10">
    <name type="scientific">Ziziphus jujuba</name>
    <name type="common">Chinese jujube</name>
    <name type="synonym">Ziziphus sativa</name>
    <dbReference type="NCBI Taxonomy" id="326968"/>
    <lineage>
        <taxon>Eukaryota</taxon>
        <taxon>Viridiplantae</taxon>
        <taxon>Streptophyta</taxon>
        <taxon>Embryophyta</taxon>
        <taxon>Tracheophyta</taxon>
        <taxon>Spermatophyta</taxon>
        <taxon>Magnoliopsida</taxon>
        <taxon>eudicotyledons</taxon>
        <taxon>Gunneridae</taxon>
        <taxon>Pentapetalae</taxon>
        <taxon>rosids</taxon>
        <taxon>fabids</taxon>
        <taxon>Rosales</taxon>
        <taxon>Rhamnaceae</taxon>
        <taxon>Paliureae</taxon>
        <taxon>Ziziphus</taxon>
    </lineage>
</organism>
<dbReference type="Gene3D" id="1.20.5.4130">
    <property type="match status" value="1"/>
</dbReference>
<dbReference type="Pfam" id="PF18052">
    <property type="entry name" value="Rx_N"/>
    <property type="match status" value="1"/>
</dbReference>
<keyword evidence="3" id="KW-0611">Plant defense</keyword>
<keyword evidence="1" id="KW-0677">Repeat</keyword>
<dbReference type="Proteomes" id="UP001652623">
    <property type="component" value="Chromosome 3"/>
</dbReference>
<evidence type="ECO:0000259" key="7">
    <source>
        <dbReference type="Pfam" id="PF23559"/>
    </source>
</evidence>
<dbReference type="InterPro" id="IPR044974">
    <property type="entry name" value="Disease_R_plants"/>
</dbReference>
<keyword evidence="2" id="KW-0547">Nucleotide-binding</keyword>
<gene>
    <name evidence="10" type="primary">LOC125423178</name>
</gene>
<dbReference type="Gene3D" id="1.10.10.10">
    <property type="entry name" value="Winged helix-like DNA-binding domain superfamily/Winged helix DNA-binding domain"/>
    <property type="match status" value="1"/>
</dbReference>
<feature type="domain" description="Disease resistance R13L4/SHOC-2-like LRR" evidence="8">
    <location>
        <begin position="550"/>
        <end position="756"/>
    </location>
</feature>
<dbReference type="SUPFAM" id="SSF52540">
    <property type="entry name" value="P-loop containing nucleoside triphosphate hydrolases"/>
    <property type="match status" value="1"/>
</dbReference>
<sequence length="947" mass="108230">MGNMMIPVVLLQNYLTKLLKDEAHLLSGVKGQVRSIQDDLQIMISFGKDYVGKQNNDDTEKVLEQITEVALDVEDIIDTYLERKLTIKQRWLPKNLLSNPLHFFSHVKALSKASRKTRSINEDIKGITDKYAANGIEESQSGAADTEAKQLLGGRHRPVSIKDGSGEAQSSAAGADDVDDDDDMVGFEDQTESLVNRLTDRKNSQRDVVSIIGMGGLGKTTLANKIFTLVKDRFDCYAWVHVSQAYQKRRLFLDMLKCFGSNFSDEIYSNKSDEDLVVEIRDYLRGKRYFVVMDDVWETQVWDEVKAALPDDENGSRILITGRHKDIASHASSSVALVRTKSDFPSNFENLGKQVVERCKGLPLSITELGMALANKWNSYPRSDFIDFLVDEYSKHTLNRCLDSVALSYNNLPYHLKPCFLYLGVFPEDFEIKTKMLTELWIAEGIIVQHTGNTNGAYVAAEFYLEELINRSLIQVVSRRDLNGSVKSCRVHSSVRDFCIKQSLQEKFFEFQSMDNPSSRGKIIRRHSVDSKTNPYYCVFWNACDTSSARSFLLFSSAFLLGEISMWEWLLEGFKFIRVLVMLSDNTRYDLGISFPKGIQNLIFLRYLKMTGFITKDHERLCYQFFDSICNLQFLETIDVQFDREVEVSLPGSIWKMTKLRHLSGYKSIKLPKPPRQLVEKGMNKLCNLQALAHLYVDGTSAGFIVESKFPNLTYLGLYYKRDESDGLNESEMTQPVVSLEKLPYLQRLSIVGFEKYEPRLEFSASSTLLTQVKLKKSFVDSNLLSILGKLPNLHALKIKLDKSYIDNELDVGVIRIVEGGFPQLRVFKLIRCGFKKWEMDEGAMPKLQYLVMIKNEEIEALPDQLWCMEGLRRVELSSMSRRLTYSLSHLAEEKVKYQTLAGNDDDDDVNSLSRYLKGKTVTKLIMKNRCQVLVDDTPLYDDDDDE</sequence>
<dbReference type="Gene3D" id="3.40.50.300">
    <property type="entry name" value="P-loop containing nucleotide triphosphate hydrolases"/>
    <property type="match status" value="1"/>
</dbReference>
<dbReference type="InterPro" id="IPR041118">
    <property type="entry name" value="Rx_N"/>
</dbReference>
<dbReference type="InterPro" id="IPR036388">
    <property type="entry name" value="WH-like_DNA-bd_sf"/>
</dbReference>
<dbReference type="Pfam" id="PF00931">
    <property type="entry name" value="NB-ARC"/>
    <property type="match status" value="1"/>
</dbReference>
<feature type="compositionally biased region" description="Low complexity" evidence="4">
    <location>
        <begin position="166"/>
        <end position="175"/>
    </location>
</feature>
<proteinExistence type="predicted"/>
<evidence type="ECO:0000256" key="2">
    <source>
        <dbReference type="ARBA" id="ARBA00022741"/>
    </source>
</evidence>
<dbReference type="InterPro" id="IPR058922">
    <property type="entry name" value="WHD_DRP"/>
</dbReference>
<dbReference type="PANTHER" id="PTHR23155:SF1205">
    <property type="entry name" value="DISEASE RESISTANCE PROTEIN RPM1"/>
    <property type="match status" value="1"/>
</dbReference>
<dbReference type="CDD" id="cd14798">
    <property type="entry name" value="RX-CC_like"/>
    <property type="match status" value="1"/>
</dbReference>
<keyword evidence="9" id="KW-1185">Reference proteome</keyword>
<accession>A0ABM4A3K2</accession>
<protein>
    <submittedName>
        <fullName evidence="10">Disease resistance protein RPP13-like</fullName>
    </submittedName>
</protein>